<keyword evidence="8 14" id="KW-0413">Isomerase</keyword>
<evidence type="ECO:0000256" key="14">
    <source>
        <dbReference type="PIRNR" id="PIRNR016408"/>
    </source>
</evidence>
<dbReference type="EMBL" id="JADGJW010000787">
    <property type="protein sequence ID" value="KAJ3212278.1"/>
    <property type="molecule type" value="Genomic_DNA"/>
</dbReference>
<feature type="domain" description="Alpha-D-phosphohexomutase C-terminal" evidence="18">
    <location>
        <begin position="473"/>
        <end position="545"/>
    </location>
</feature>
<comment type="catalytic activity">
    <reaction evidence="1 14">
        <text>N-acetyl-alpha-D-glucosamine 1-phosphate = N-acetyl-D-glucosamine 6-phosphate</text>
        <dbReference type="Rhea" id="RHEA:23804"/>
        <dbReference type="ChEBI" id="CHEBI:57513"/>
        <dbReference type="ChEBI" id="CHEBI:57776"/>
        <dbReference type="EC" id="5.4.2.3"/>
    </reaction>
</comment>
<keyword evidence="7 14" id="KW-0460">Magnesium</keyword>
<keyword evidence="10" id="KW-0961">Cell wall biogenesis/degradation</keyword>
<dbReference type="CDD" id="cd03086">
    <property type="entry name" value="PGM3"/>
    <property type="match status" value="1"/>
</dbReference>
<evidence type="ECO:0000256" key="6">
    <source>
        <dbReference type="ARBA" id="ARBA00022723"/>
    </source>
</evidence>
<feature type="binding site" description="via phosphate group" evidence="17">
    <location>
        <position position="65"/>
    </location>
    <ligand>
        <name>Mg(2+)</name>
        <dbReference type="ChEBI" id="CHEBI:18420"/>
    </ligand>
</feature>
<keyword evidence="5" id="KW-0597">Phosphoprotein</keyword>
<feature type="domain" description="Phosphoacetylglucosamine mutase AMG1" evidence="21">
    <location>
        <begin position="219"/>
        <end position="300"/>
    </location>
</feature>
<evidence type="ECO:0000256" key="2">
    <source>
        <dbReference type="ARBA" id="ARBA00004865"/>
    </source>
</evidence>
<sequence length="561" mass="61759">MDVSLILKLNEEHKKLEQAKFTYGTAGFRTLASTLDPVLFRVGLLASLRSKKLNSKFIGAMITASHNAAPVKIKSDFPKLTFKDNGVKLVEPLGEMLVQTWEPYATKLANAETREDIVACLTEIIETEKIDLTKQSNVAVARDTRPSGEKLVESLKDGVISLHGNLTNFGVLTTPQLHYNIRCLNTKAAKHPYGEVGEEHYYKKLSDAYKSITRGFKKLSPLYVDAANGVGAKALLALAKEIGSEYFDVFIVNADVANSEKLNFECGADFVKLKQKAPTGLELKSGMRCASLDGDADRIVYYYADHDGKFKLLDGDKIATLAAGFIMDLVRKANVTINGQPPKFGLVQTAYANGSSTEYASKKMQVPVVFTMTGVKHLHHAAEEFDIGVYFEANGHGTVLFSENVINAFSDVNGKTEEEIKSLNILKALSIVINQAVGDALSDMLMVELILTLNKQSLSDWDEAYTDLPSRQIKVKVSDRHIFKPIKADTELLEPLGLQEKINAEVKKYSSARSFVRPSGTEDVVRVYCEAKTQKDVDELSVAICTLVFDGYGGIGERTFI</sequence>
<dbReference type="SUPFAM" id="SSF55957">
    <property type="entry name" value="Phosphoglucomutase, C-terminal domain"/>
    <property type="match status" value="1"/>
</dbReference>
<evidence type="ECO:0000256" key="12">
    <source>
        <dbReference type="ARBA" id="ARBA00032065"/>
    </source>
</evidence>
<keyword evidence="9" id="KW-0119">Carbohydrate metabolism</keyword>
<evidence type="ECO:0000256" key="8">
    <source>
        <dbReference type="ARBA" id="ARBA00023235"/>
    </source>
</evidence>
<dbReference type="Proteomes" id="UP001211065">
    <property type="component" value="Unassembled WGS sequence"/>
</dbReference>
<feature type="binding site" evidence="17">
    <location>
        <position position="293"/>
    </location>
    <ligand>
        <name>Mg(2+)</name>
        <dbReference type="ChEBI" id="CHEBI:18420"/>
    </ligand>
</feature>
<feature type="domain" description="Alpha-D-phosphohexomutase alpha/beta/alpha" evidence="19">
    <location>
        <begin position="110"/>
        <end position="188"/>
    </location>
</feature>
<dbReference type="Pfam" id="PF02878">
    <property type="entry name" value="PGM_PMM_I"/>
    <property type="match status" value="1"/>
</dbReference>
<name>A0AAD5U0V6_9FUNG</name>
<dbReference type="GO" id="GO:0005975">
    <property type="term" value="P:carbohydrate metabolic process"/>
    <property type="evidence" value="ECO:0007669"/>
    <property type="project" value="InterPro"/>
</dbReference>
<evidence type="ECO:0000256" key="9">
    <source>
        <dbReference type="ARBA" id="ARBA00023277"/>
    </source>
</evidence>
<dbReference type="PANTHER" id="PTHR45955:SF1">
    <property type="entry name" value="PHOSPHOACETYLGLUCOSAMINE MUTASE"/>
    <property type="match status" value="1"/>
</dbReference>
<feature type="binding site" evidence="16">
    <location>
        <begin position="517"/>
        <end position="521"/>
    </location>
    <ligand>
        <name>substrate</name>
    </ligand>
</feature>
<dbReference type="Gene3D" id="3.30.310.50">
    <property type="entry name" value="Alpha-D-phosphohexomutase, C-terminal domain"/>
    <property type="match status" value="1"/>
</dbReference>
<dbReference type="GO" id="GO:0006048">
    <property type="term" value="P:UDP-N-acetylglucosamine biosynthetic process"/>
    <property type="evidence" value="ECO:0007669"/>
    <property type="project" value="UniProtKB-UniRule"/>
</dbReference>
<dbReference type="InterPro" id="IPR049023">
    <property type="entry name" value="AMG1_II"/>
</dbReference>
<dbReference type="PANTHER" id="PTHR45955">
    <property type="entry name" value="PHOSPHOACETYLGLUCOSAMINE MUTASE"/>
    <property type="match status" value="1"/>
</dbReference>
<dbReference type="InterPro" id="IPR016657">
    <property type="entry name" value="PAGM"/>
</dbReference>
<dbReference type="InterPro" id="IPR005843">
    <property type="entry name" value="A-D-PHexomutase_C"/>
</dbReference>
<dbReference type="SUPFAM" id="SSF53738">
    <property type="entry name" value="Phosphoglucomutase, first 3 domains"/>
    <property type="match status" value="3"/>
</dbReference>
<dbReference type="Pfam" id="PF21404">
    <property type="entry name" value="AMG1_III"/>
    <property type="match status" value="1"/>
</dbReference>
<dbReference type="InterPro" id="IPR049022">
    <property type="entry name" value="AMG1_III"/>
</dbReference>
<dbReference type="InterPro" id="IPR016055">
    <property type="entry name" value="A-D-PHexomutase_a/b/a-I/II/III"/>
</dbReference>
<evidence type="ECO:0000313" key="22">
    <source>
        <dbReference type="EMBL" id="KAJ3212278.1"/>
    </source>
</evidence>
<feature type="domain" description="Phosphoacetylglucosamine mutase AMG1" evidence="20">
    <location>
        <begin position="314"/>
        <end position="454"/>
    </location>
</feature>
<dbReference type="InterPro" id="IPR036900">
    <property type="entry name" value="A-D-PHexomutase_C_sf"/>
</dbReference>
<evidence type="ECO:0000259" key="18">
    <source>
        <dbReference type="Pfam" id="PF00408"/>
    </source>
</evidence>
<dbReference type="Gene3D" id="3.40.120.10">
    <property type="entry name" value="Alpha-D-Glucose-1,6-Bisphosphate, subunit A, domain 3"/>
    <property type="match status" value="2"/>
</dbReference>
<gene>
    <name evidence="22" type="primary">PCM1</name>
    <name evidence="22" type="ORF">HK099_007765</name>
</gene>
<keyword evidence="23" id="KW-1185">Reference proteome</keyword>
<dbReference type="FunFam" id="3.40.120.10:FF:000013">
    <property type="entry name" value="Phosphoacetylglucosamine mutase"/>
    <property type="match status" value="1"/>
</dbReference>
<dbReference type="FunFam" id="3.30.310.50:FF:000003">
    <property type="entry name" value="Phosphoacetylglucosamine mutase"/>
    <property type="match status" value="1"/>
</dbReference>
<feature type="binding site" evidence="16">
    <location>
        <begin position="392"/>
        <end position="394"/>
    </location>
    <ligand>
        <name>substrate</name>
    </ligand>
</feature>
<evidence type="ECO:0000256" key="5">
    <source>
        <dbReference type="ARBA" id="ARBA00022553"/>
    </source>
</evidence>
<dbReference type="FunFam" id="3.40.120.10:FF:000023">
    <property type="entry name" value="Phosphoacetylglucosamine mutase"/>
    <property type="match status" value="1"/>
</dbReference>
<dbReference type="GO" id="GO:0046872">
    <property type="term" value="F:metal ion binding"/>
    <property type="evidence" value="ECO:0007669"/>
    <property type="project" value="UniProtKB-KW"/>
</dbReference>
<protein>
    <recommendedName>
        <fullName evidence="4 14">Phosphoacetylglucosamine mutase</fullName>
        <shortName evidence="14">PAGM</shortName>
        <ecNumber evidence="4 14">5.4.2.3</ecNumber>
    </recommendedName>
    <alternativeName>
        <fullName evidence="12 14">Acetylglucosamine phosphomutase</fullName>
    </alternativeName>
    <alternativeName>
        <fullName evidence="11 14">N-acetylglucosamine-phosphate mutase</fullName>
    </alternativeName>
</protein>
<feature type="binding site" evidence="17">
    <location>
        <position position="297"/>
    </location>
    <ligand>
        <name>Mg(2+)</name>
        <dbReference type="ChEBI" id="CHEBI:18420"/>
    </ligand>
</feature>
<comment type="cofactor">
    <cofactor evidence="14 17">
        <name>Mg(2+)</name>
        <dbReference type="ChEBI" id="CHEBI:18420"/>
    </cofactor>
    <text evidence="14 17">Binds 1 Mg(2+) ion per subunit.</text>
</comment>
<comment type="function">
    <text evidence="13 14">Catalyzes the conversion of GlcNAc-6-P into GlcNAc-1-P during the synthesis of uridine diphosphate/UDP-GlcNAc, which is a biosynthetic precursor of chitin and also supplies the amino sugars for N-linked oligosaccharides of glycoproteins.</text>
</comment>
<dbReference type="GO" id="GO:0004610">
    <property type="term" value="F:phosphoacetylglucosamine mutase activity"/>
    <property type="evidence" value="ECO:0007669"/>
    <property type="project" value="UniProtKB-UniRule"/>
</dbReference>
<evidence type="ECO:0000256" key="4">
    <source>
        <dbReference type="ARBA" id="ARBA00012731"/>
    </source>
</evidence>
<evidence type="ECO:0000259" key="21">
    <source>
        <dbReference type="Pfam" id="PF21405"/>
    </source>
</evidence>
<dbReference type="Pfam" id="PF00408">
    <property type="entry name" value="PGM_PMM_IV"/>
    <property type="match status" value="1"/>
</dbReference>
<evidence type="ECO:0000256" key="17">
    <source>
        <dbReference type="PIRSR" id="PIRSR016408-3"/>
    </source>
</evidence>
<dbReference type="InterPro" id="IPR005844">
    <property type="entry name" value="A-D-PHexomutase_a/b/a-I"/>
</dbReference>
<dbReference type="AlphaFoldDB" id="A0AAD5U0V6"/>
<evidence type="ECO:0000256" key="1">
    <source>
        <dbReference type="ARBA" id="ARBA00000558"/>
    </source>
</evidence>
<feature type="binding site" evidence="17">
    <location>
        <position position="295"/>
    </location>
    <ligand>
        <name>Mg(2+)</name>
        <dbReference type="ChEBI" id="CHEBI:18420"/>
    </ligand>
</feature>
<dbReference type="EC" id="5.4.2.3" evidence="4 14"/>
<evidence type="ECO:0000259" key="19">
    <source>
        <dbReference type="Pfam" id="PF02878"/>
    </source>
</evidence>
<feature type="active site" description="Phosphoserine intermediate" evidence="15">
    <location>
        <position position="65"/>
    </location>
</feature>
<evidence type="ECO:0000259" key="20">
    <source>
        <dbReference type="Pfam" id="PF21404"/>
    </source>
</evidence>
<keyword evidence="6 14" id="KW-0479">Metal-binding</keyword>
<evidence type="ECO:0000256" key="7">
    <source>
        <dbReference type="ARBA" id="ARBA00022842"/>
    </source>
</evidence>
<dbReference type="PIRSF" id="PIRSF016408">
    <property type="entry name" value="PAGM"/>
    <property type="match status" value="1"/>
</dbReference>
<dbReference type="GO" id="GO:0071555">
    <property type="term" value="P:cell wall organization"/>
    <property type="evidence" value="ECO:0007669"/>
    <property type="project" value="UniProtKB-KW"/>
</dbReference>
<evidence type="ECO:0000313" key="23">
    <source>
        <dbReference type="Proteomes" id="UP001211065"/>
    </source>
</evidence>
<reference evidence="22" key="1">
    <citation type="submission" date="2020-05" db="EMBL/GenBank/DDBJ databases">
        <title>Phylogenomic resolution of chytrid fungi.</title>
        <authorList>
            <person name="Stajich J.E."/>
            <person name="Amses K."/>
            <person name="Simmons R."/>
            <person name="Seto K."/>
            <person name="Myers J."/>
            <person name="Bonds A."/>
            <person name="Quandt C.A."/>
            <person name="Barry K."/>
            <person name="Liu P."/>
            <person name="Grigoriev I."/>
            <person name="Longcore J.E."/>
            <person name="James T.Y."/>
        </authorList>
    </citation>
    <scope>NUCLEOTIDE SEQUENCE</scope>
    <source>
        <strain evidence="22">JEL0476</strain>
    </source>
</reference>
<comment type="similarity">
    <text evidence="3 14">Belongs to the phosphohexose mutase family.</text>
</comment>
<evidence type="ECO:0000256" key="16">
    <source>
        <dbReference type="PIRSR" id="PIRSR016408-2"/>
    </source>
</evidence>
<proteinExistence type="inferred from homology"/>
<evidence type="ECO:0000256" key="11">
    <source>
        <dbReference type="ARBA" id="ARBA00031926"/>
    </source>
</evidence>
<comment type="caution">
    <text evidence="22">The sequence shown here is derived from an EMBL/GenBank/DDBJ whole genome shotgun (WGS) entry which is preliminary data.</text>
</comment>
<accession>A0AAD5U0V6</accession>
<evidence type="ECO:0000256" key="3">
    <source>
        <dbReference type="ARBA" id="ARBA00010231"/>
    </source>
</evidence>
<organism evidence="22 23">
    <name type="scientific">Clydaea vesicula</name>
    <dbReference type="NCBI Taxonomy" id="447962"/>
    <lineage>
        <taxon>Eukaryota</taxon>
        <taxon>Fungi</taxon>
        <taxon>Fungi incertae sedis</taxon>
        <taxon>Chytridiomycota</taxon>
        <taxon>Chytridiomycota incertae sedis</taxon>
        <taxon>Chytridiomycetes</taxon>
        <taxon>Lobulomycetales</taxon>
        <taxon>Lobulomycetaceae</taxon>
        <taxon>Clydaea</taxon>
    </lineage>
</organism>
<feature type="binding site" evidence="16">
    <location>
        <position position="526"/>
    </location>
    <ligand>
        <name>substrate</name>
    </ligand>
</feature>
<comment type="pathway">
    <text evidence="2 14">Nucleotide-sugar biosynthesis; UDP-N-acetyl-alpha-D-glucosamine biosynthesis; N-acetyl-alpha-D-glucosamine 1-phosphate from alpha-D-glucosamine 6-phosphate (route I): step 2/2.</text>
</comment>
<evidence type="ECO:0000256" key="10">
    <source>
        <dbReference type="ARBA" id="ARBA00023316"/>
    </source>
</evidence>
<dbReference type="Pfam" id="PF21405">
    <property type="entry name" value="AMG1_II"/>
    <property type="match status" value="1"/>
</dbReference>
<evidence type="ECO:0000256" key="13">
    <source>
        <dbReference type="ARBA" id="ARBA00059527"/>
    </source>
</evidence>
<evidence type="ECO:0000256" key="15">
    <source>
        <dbReference type="PIRSR" id="PIRSR016408-1"/>
    </source>
</evidence>